<evidence type="ECO:0000313" key="9">
    <source>
        <dbReference type="Proteomes" id="UP001530400"/>
    </source>
</evidence>
<comment type="similarity">
    <text evidence="2">Belongs to the janus family.</text>
</comment>
<dbReference type="SUPFAM" id="SSF143724">
    <property type="entry name" value="PHP14-like"/>
    <property type="match status" value="1"/>
</dbReference>
<name>A0ABD3P461_9STRA</name>
<evidence type="ECO:0000313" key="8">
    <source>
        <dbReference type="EMBL" id="KAL3782151.1"/>
    </source>
</evidence>
<dbReference type="AlphaFoldDB" id="A0ABD3P461"/>
<evidence type="ECO:0000256" key="4">
    <source>
        <dbReference type="ARBA" id="ARBA00022928"/>
    </source>
</evidence>
<comment type="function">
    <text evidence="1">JanA and janB regulate somatic sex differentiation.</text>
</comment>
<feature type="compositionally biased region" description="Polar residues" evidence="7">
    <location>
        <begin position="1"/>
        <end position="16"/>
    </location>
</feature>
<dbReference type="GO" id="GO:0030154">
    <property type="term" value="P:cell differentiation"/>
    <property type="evidence" value="ECO:0007669"/>
    <property type="project" value="UniProtKB-KW"/>
</dbReference>
<keyword evidence="3" id="KW-0221">Differentiation</keyword>
<keyword evidence="4" id="KW-0726">Sexual differentiation</keyword>
<evidence type="ECO:0000256" key="1">
    <source>
        <dbReference type="ARBA" id="ARBA00002508"/>
    </source>
</evidence>
<protein>
    <submittedName>
        <fullName evidence="8">Uncharacterized protein</fullName>
    </submittedName>
</protein>
<sequence>MNNETVSSTECTTNAHDLTEAARLQAELSSQKSEPSAPLAGEVNSDDIPSVSIDEGAHKYVLVRASAPGSSETPSRVRTFVYSKQGASYHRNVAEYLLPILQNAGYYDIRITGGGRIVKDSKSKQINIFGYSYGFGAADHELAVEVVEESGLYDGYTLNWSNDGY</sequence>
<reference evidence="8 9" key="1">
    <citation type="submission" date="2024-10" db="EMBL/GenBank/DDBJ databases">
        <title>Updated reference genomes for cyclostephanoid diatoms.</title>
        <authorList>
            <person name="Roberts W.R."/>
            <person name="Alverson A.J."/>
        </authorList>
    </citation>
    <scope>NUCLEOTIDE SEQUENCE [LARGE SCALE GENOMIC DNA]</scope>
    <source>
        <strain evidence="8 9">AJA010-31</strain>
    </source>
</reference>
<dbReference type="Gene3D" id="3.50.20.20">
    <property type="entry name" value="Janus/Ocnus"/>
    <property type="match status" value="1"/>
</dbReference>
<evidence type="ECO:0000256" key="7">
    <source>
        <dbReference type="SAM" id="MobiDB-lite"/>
    </source>
</evidence>
<dbReference type="InterPro" id="IPR007702">
    <property type="entry name" value="Janus"/>
</dbReference>
<comment type="caution">
    <text evidence="8">The sequence shown here is derived from an EMBL/GenBank/DDBJ whole genome shotgun (WGS) entry which is preliminary data.</text>
</comment>
<feature type="binding site" evidence="6">
    <location>
        <position position="59"/>
    </location>
    <ligand>
        <name>substrate</name>
    </ligand>
</feature>
<evidence type="ECO:0000256" key="6">
    <source>
        <dbReference type="PIRSR" id="PIRSR607702-2"/>
    </source>
</evidence>
<accession>A0ABD3P461</accession>
<organism evidence="8 9">
    <name type="scientific">Cyclotella atomus</name>
    <dbReference type="NCBI Taxonomy" id="382360"/>
    <lineage>
        <taxon>Eukaryota</taxon>
        <taxon>Sar</taxon>
        <taxon>Stramenopiles</taxon>
        <taxon>Ochrophyta</taxon>
        <taxon>Bacillariophyta</taxon>
        <taxon>Coscinodiscophyceae</taxon>
        <taxon>Thalassiosirophycidae</taxon>
        <taxon>Stephanodiscales</taxon>
        <taxon>Stephanodiscaceae</taxon>
        <taxon>Cyclotella</taxon>
    </lineage>
</organism>
<dbReference type="GO" id="GO:0007548">
    <property type="term" value="P:sex differentiation"/>
    <property type="evidence" value="ECO:0007669"/>
    <property type="project" value="UniProtKB-KW"/>
</dbReference>
<feature type="region of interest" description="Disordered" evidence="7">
    <location>
        <begin position="1"/>
        <end position="50"/>
    </location>
</feature>
<evidence type="ECO:0000256" key="3">
    <source>
        <dbReference type="ARBA" id="ARBA00022782"/>
    </source>
</evidence>
<evidence type="ECO:0000256" key="2">
    <source>
        <dbReference type="ARBA" id="ARBA00010971"/>
    </source>
</evidence>
<keyword evidence="9" id="KW-1185">Reference proteome</keyword>
<dbReference type="Pfam" id="PF05005">
    <property type="entry name" value="Ocnus"/>
    <property type="match status" value="1"/>
</dbReference>
<feature type="active site" description="Proton acceptor" evidence="5">
    <location>
        <position position="90"/>
    </location>
</feature>
<gene>
    <name evidence="8" type="ORF">ACHAWO_009523</name>
</gene>
<dbReference type="Proteomes" id="UP001530400">
    <property type="component" value="Unassembled WGS sequence"/>
</dbReference>
<dbReference type="PANTHER" id="PTHR12258">
    <property type="entry name" value="JANUS-A/JANUS-B"/>
    <property type="match status" value="1"/>
</dbReference>
<dbReference type="PANTHER" id="PTHR12258:SF5">
    <property type="entry name" value="BCDNA.GH02250-RELATED"/>
    <property type="match status" value="1"/>
</dbReference>
<evidence type="ECO:0000256" key="5">
    <source>
        <dbReference type="PIRSR" id="PIRSR607702-1"/>
    </source>
</evidence>
<proteinExistence type="inferred from homology"/>
<dbReference type="InterPro" id="IPR038596">
    <property type="entry name" value="Janus_sf"/>
</dbReference>
<dbReference type="EMBL" id="JALLPJ020000819">
    <property type="protein sequence ID" value="KAL3782151.1"/>
    <property type="molecule type" value="Genomic_DNA"/>
</dbReference>